<dbReference type="CDD" id="cd00067">
    <property type="entry name" value="GAL4"/>
    <property type="match status" value="1"/>
</dbReference>
<dbReference type="GO" id="GO:0006351">
    <property type="term" value="P:DNA-templated transcription"/>
    <property type="evidence" value="ECO:0007669"/>
    <property type="project" value="InterPro"/>
</dbReference>
<dbReference type="GO" id="GO:0000435">
    <property type="term" value="P:positive regulation of transcription from RNA polymerase II promoter by galactose"/>
    <property type="evidence" value="ECO:0007669"/>
    <property type="project" value="TreeGrafter"/>
</dbReference>
<feature type="compositionally biased region" description="Low complexity" evidence="5">
    <location>
        <begin position="7"/>
        <end position="18"/>
    </location>
</feature>
<dbReference type="Proteomes" id="UP000028545">
    <property type="component" value="Unassembled WGS sequence"/>
</dbReference>
<evidence type="ECO:0000313" key="7">
    <source>
        <dbReference type="EMBL" id="KEZ45779.1"/>
    </source>
</evidence>
<feature type="domain" description="Zn(2)-C6 fungal-type" evidence="6">
    <location>
        <begin position="37"/>
        <end position="66"/>
    </location>
</feature>
<dbReference type="VEuPathDB" id="FungiDB:SAPIO_CDS1587"/>
<dbReference type="OrthoDB" id="2571985at2759"/>
<dbReference type="SUPFAM" id="SSF57701">
    <property type="entry name" value="Zn2/Cys6 DNA-binding domain"/>
    <property type="match status" value="1"/>
</dbReference>
<dbReference type="InterPro" id="IPR051127">
    <property type="entry name" value="Fungal_SecMet_Regulators"/>
</dbReference>
<feature type="region of interest" description="Disordered" evidence="5">
    <location>
        <begin position="197"/>
        <end position="256"/>
    </location>
</feature>
<feature type="region of interest" description="Disordered" evidence="5">
    <location>
        <begin position="1"/>
        <end position="30"/>
    </location>
</feature>
<dbReference type="GO" id="GO:0000978">
    <property type="term" value="F:RNA polymerase II cis-regulatory region sequence-specific DNA binding"/>
    <property type="evidence" value="ECO:0007669"/>
    <property type="project" value="TreeGrafter"/>
</dbReference>
<evidence type="ECO:0000256" key="4">
    <source>
        <dbReference type="ARBA" id="ARBA00023242"/>
    </source>
</evidence>
<dbReference type="RefSeq" id="XP_016645578.1">
    <property type="nucleotide sequence ID" value="XM_016784821.1"/>
</dbReference>
<dbReference type="PANTHER" id="PTHR47424:SF15">
    <property type="entry name" value="ZN(II)2CYS6 TRANSCRIPTION FACTOR (EUROFUNG)"/>
    <property type="match status" value="1"/>
</dbReference>
<dbReference type="PROSITE" id="PS00463">
    <property type="entry name" value="ZN2_CY6_FUNGAL_1"/>
    <property type="match status" value="1"/>
</dbReference>
<keyword evidence="4" id="KW-0539">Nucleus</keyword>
<dbReference type="HOGENOM" id="CLU_008137_1_0_1"/>
<dbReference type="SMART" id="SM00906">
    <property type="entry name" value="Fungal_trans"/>
    <property type="match status" value="1"/>
</dbReference>
<protein>
    <recommendedName>
        <fullName evidence="6">Zn(2)-C6 fungal-type domain-containing protein</fullName>
    </recommendedName>
</protein>
<keyword evidence="8" id="KW-1185">Reference proteome</keyword>
<evidence type="ECO:0000256" key="2">
    <source>
        <dbReference type="ARBA" id="ARBA00023015"/>
    </source>
</evidence>
<organism evidence="7 8">
    <name type="scientific">Pseudallescheria apiosperma</name>
    <name type="common">Scedosporium apiospermum</name>
    <dbReference type="NCBI Taxonomy" id="563466"/>
    <lineage>
        <taxon>Eukaryota</taxon>
        <taxon>Fungi</taxon>
        <taxon>Dikarya</taxon>
        <taxon>Ascomycota</taxon>
        <taxon>Pezizomycotina</taxon>
        <taxon>Sordariomycetes</taxon>
        <taxon>Hypocreomycetidae</taxon>
        <taxon>Microascales</taxon>
        <taxon>Microascaceae</taxon>
        <taxon>Scedosporium</taxon>
    </lineage>
</organism>
<feature type="compositionally biased region" description="Low complexity" evidence="5">
    <location>
        <begin position="200"/>
        <end position="215"/>
    </location>
</feature>
<dbReference type="SMART" id="SM00066">
    <property type="entry name" value="GAL4"/>
    <property type="match status" value="1"/>
</dbReference>
<feature type="compositionally biased region" description="Pro residues" evidence="5">
    <location>
        <begin position="229"/>
        <end position="240"/>
    </location>
</feature>
<comment type="caution">
    <text evidence="7">The sequence shown here is derived from an EMBL/GenBank/DDBJ whole genome shotgun (WGS) entry which is preliminary data.</text>
</comment>
<dbReference type="InterPro" id="IPR036864">
    <property type="entry name" value="Zn2-C6_fun-type_DNA-bd_sf"/>
</dbReference>
<dbReference type="EMBL" id="JOWA01000066">
    <property type="protein sequence ID" value="KEZ45779.1"/>
    <property type="molecule type" value="Genomic_DNA"/>
</dbReference>
<keyword evidence="1" id="KW-0479">Metal-binding</keyword>
<sequence>MGPLSSPAAAPPAAAGQPGPTPRPRAYKARRPRAARACELCRAKKNKCDEQHPCSYCRTKNVDCVYSGPDMGWKRHTLDYVRRLEDQVKTLSASLELHEREAATTASACFSDSPLAVSLPRPFDCVAHTPRAYDAAGFRSDDYRVLMLPSTSALPSRKTPRNEVSGVNRHTRNVEFYGSSSSIALLFQVQRTEGALPLVPSSSSSPPSEPDSSCSDGGAIVSSLHNPAFSPPPSSHPHSPPFENSARNAADSPGFTFSNTGNPAKYRVFLNGFFSTIHHIHPILDKPTFMQRCEALWAGDRSDEAAHKGSFVALYYSVLSLGALVGAREEEPLEGVSNLEWSRRFFDEAKGMANRLGMVTDLEMVQCYFFLAKVCQNEINPHLSYLYTGLAVRASLAMGINREPGPNTHKDPTQLRAESRTWWGLYSLETEMAFAMGRPDTLGSDLYHNRNYPQFQPIDSASSPSASPEYLDPPNCIVIQAMVDFSRITRSICHNIYLADTALLKSVALAQQTETELEAWVDALPEAIRPARTLAEANSLRRARDAQWMKRQRLVLTIRYFNLRILMFGSFLLMSSLAERASIPRCAEFIQKCLDAAKRTIETIYQTYQHHDFFRTWFYNTTYTVFAASILLVYVTQEPPSTSTTSTLDFVSMAIEILETMDECVVAVNAAKMLQRVLQRAKARCADISPATTTDATASSSSPPVSVVPLDLSVGDATDAGLTTAPMHTHGAEALMAMNHCWGPLGLGNGGVDPGFPFQIGDMDGINSLLAGLDGGGHV</sequence>
<accession>A0A084GEL7</accession>
<evidence type="ECO:0000256" key="5">
    <source>
        <dbReference type="SAM" id="MobiDB-lite"/>
    </source>
</evidence>
<dbReference type="PROSITE" id="PS50048">
    <property type="entry name" value="ZN2_CY6_FUNGAL_2"/>
    <property type="match status" value="1"/>
</dbReference>
<dbReference type="GO" id="GO:0005634">
    <property type="term" value="C:nucleus"/>
    <property type="evidence" value="ECO:0007669"/>
    <property type="project" value="TreeGrafter"/>
</dbReference>
<dbReference type="Pfam" id="PF00172">
    <property type="entry name" value="Zn_clus"/>
    <property type="match status" value="1"/>
</dbReference>
<dbReference type="Pfam" id="PF04082">
    <property type="entry name" value="Fungal_trans"/>
    <property type="match status" value="1"/>
</dbReference>
<dbReference type="Gene3D" id="4.10.240.10">
    <property type="entry name" value="Zn(2)-C6 fungal-type DNA-binding domain"/>
    <property type="match status" value="1"/>
</dbReference>
<dbReference type="GO" id="GO:0008270">
    <property type="term" value="F:zinc ion binding"/>
    <property type="evidence" value="ECO:0007669"/>
    <property type="project" value="InterPro"/>
</dbReference>
<dbReference type="PANTHER" id="PTHR47424">
    <property type="entry name" value="REGULATORY PROTEIN GAL4"/>
    <property type="match status" value="1"/>
</dbReference>
<reference evidence="7 8" key="1">
    <citation type="journal article" date="2014" name="Genome Announc.">
        <title>Draft genome sequence of the pathogenic fungus Scedosporium apiospermum.</title>
        <authorList>
            <person name="Vandeputte P."/>
            <person name="Ghamrawi S."/>
            <person name="Rechenmann M."/>
            <person name="Iltis A."/>
            <person name="Giraud S."/>
            <person name="Fleury M."/>
            <person name="Thornton C."/>
            <person name="Delhaes L."/>
            <person name="Meyer W."/>
            <person name="Papon N."/>
            <person name="Bouchara J.P."/>
        </authorList>
    </citation>
    <scope>NUCLEOTIDE SEQUENCE [LARGE SCALE GENOMIC DNA]</scope>
    <source>
        <strain evidence="7 8">IHEM 14462</strain>
    </source>
</reference>
<dbReference type="CDD" id="cd12148">
    <property type="entry name" value="fungal_TF_MHR"/>
    <property type="match status" value="1"/>
</dbReference>
<dbReference type="InterPro" id="IPR001138">
    <property type="entry name" value="Zn2Cys6_DnaBD"/>
</dbReference>
<name>A0A084GEL7_PSEDA</name>
<evidence type="ECO:0000259" key="6">
    <source>
        <dbReference type="PROSITE" id="PS50048"/>
    </source>
</evidence>
<keyword evidence="2" id="KW-0805">Transcription regulation</keyword>
<keyword evidence="3" id="KW-0804">Transcription</keyword>
<dbReference type="OMA" id="YNVKMLL"/>
<gene>
    <name evidence="7" type="ORF">SAPIO_CDS1587</name>
</gene>
<proteinExistence type="predicted"/>
<evidence type="ECO:0000256" key="3">
    <source>
        <dbReference type="ARBA" id="ARBA00023163"/>
    </source>
</evidence>
<evidence type="ECO:0000313" key="8">
    <source>
        <dbReference type="Proteomes" id="UP000028545"/>
    </source>
</evidence>
<dbReference type="KEGG" id="sapo:SAPIO_CDS1587"/>
<dbReference type="GeneID" id="27720659"/>
<dbReference type="GO" id="GO:0000981">
    <property type="term" value="F:DNA-binding transcription factor activity, RNA polymerase II-specific"/>
    <property type="evidence" value="ECO:0007669"/>
    <property type="project" value="InterPro"/>
</dbReference>
<evidence type="ECO:0000256" key="1">
    <source>
        <dbReference type="ARBA" id="ARBA00022723"/>
    </source>
</evidence>
<dbReference type="InterPro" id="IPR007219">
    <property type="entry name" value="XnlR_reg_dom"/>
</dbReference>
<dbReference type="AlphaFoldDB" id="A0A084GEL7"/>